<keyword evidence="1" id="KW-0472">Membrane</keyword>
<sequence>MDSIDMYAERVVAWLGEESERLDGEFAFGLRLQAAKMDPFGTGRDWTQKNASLVGDYCKAWPEPEAIDLAQLFLSRRYLRRRGILQELCFGASITVLYATHILPSGRFRFAFEAHWTRGYRAVYYVRRTPNHFY</sequence>
<evidence type="ECO:0000313" key="2">
    <source>
        <dbReference type="EMBL" id="KXT16443.1"/>
    </source>
</evidence>
<feature type="transmembrane region" description="Helical" evidence="1">
    <location>
        <begin position="84"/>
        <end position="103"/>
    </location>
</feature>
<comment type="caution">
    <text evidence="2">The sequence shown here is derived from an EMBL/GenBank/DDBJ whole genome shotgun (WGS) entry which is preliminary data.</text>
</comment>
<reference evidence="2 3" key="1">
    <citation type="submission" date="2015-07" db="EMBL/GenBank/DDBJ databases">
        <title>Comparative genomics of the Sigatoka disease complex on banana suggests a link between parallel evolutionary changes in Pseudocercospora fijiensis and Pseudocercospora eumusae and increased virulence on the banana host.</title>
        <authorList>
            <person name="Chang T.-C."/>
            <person name="Salvucci A."/>
            <person name="Crous P.W."/>
            <person name="Stergiopoulos I."/>
        </authorList>
    </citation>
    <scope>NUCLEOTIDE SEQUENCE [LARGE SCALE GENOMIC DNA]</scope>
    <source>
        <strain evidence="2 3">CBS 116634</strain>
    </source>
</reference>
<protein>
    <submittedName>
        <fullName evidence="2">Uncharacterized protein</fullName>
    </submittedName>
</protein>
<gene>
    <name evidence="2" type="ORF">AC579_5120</name>
</gene>
<name>A0A139INV8_9PEZI</name>
<evidence type="ECO:0000313" key="3">
    <source>
        <dbReference type="Proteomes" id="UP000073492"/>
    </source>
</evidence>
<accession>A0A139INV8</accession>
<evidence type="ECO:0000256" key="1">
    <source>
        <dbReference type="SAM" id="Phobius"/>
    </source>
</evidence>
<keyword evidence="1" id="KW-1133">Transmembrane helix</keyword>
<keyword evidence="1" id="KW-0812">Transmembrane</keyword>
<dbReference type="EMBL" id="LFZO01000037">
    <property type="protein sequence ID" value="KXT16443.1"/>
    <property type="molecule type" value="Genomic_DNA"/>
</dbReference>
<dbReference type="AlphaFoldDB" id="A0A139INV8"/>
<proteinExistence type="predicted"/>
<organism evidence="2 3">
    <name type="scientific">Pseudocercospora musae</name>
    <dbReference type="NCBI Taxonomy" id="113226"/>
    <lineage>
        <taxon>Eukaryota</taxon>
        <taxon>Fungi</taxon>
        <taxon>Dikarya</taxon>
        <taxon>Ascomycota</taxon>
        <taxon>Pezizomycotina</taxon>
        <taxon>Dothideomycetes</taxon>
        <taxon>Dothideomycetidae</taxon>
        <taxon>Mycosphaerellales</taxon>
        <taxon>Mycosphaerellaceae</taxon>
        <taxon>Pseudocercospora</taxon>
    </lineage>
</organism>
<keyword evidence="3" id="KW-1185">Reference proteome</keyword>
<dbReference type="Proteomes" id="UP000073492">
    <property type="component" value="Unassembled WGS sequence"/>
</dbReference>